<dbReference type="InterPro" id="IPR024326">
    <property type="entry name" value="RRP7_C"/>
</dbReference>
<gene>
    <name evidence="4" type="ORF">MG3_01705</name>
</gene>
<dbReference type="GO" id="GO:0034456">
    <property type="term" value="C:UTP-C complex"/>
    <property type="evidence" value="ECO:0007669"/>
    <property type="project" value="TreeGrafter"/>
</dbReference>
<dbReference type="PANTHER" id="PTHR13191">
    <property type="entry name" value="RIBOSOMAL RNA PROCESSING PROTEIN 7-RELATED"/>
    <property type="match status" value="1"/>
</dbReference>
<reference evidence="4 5" key="1">
    <citation type="submission" date="2013-12" db="EMBL/GenBank/DDBJ databases">
        <title>The Genome Sequence of Candida albicans P78048.</title>
        <authorList>
            <consortium name="The Broad Institute Genome Sequencing Platform"/>
            <consortium name="The Broad Institute Genome Sequencing Center for Infectious Disease"/>
            <person name="Cuomo C."/>
            <person name="Bennett R."/>
            <person name="Hirakawa M."/>
            <person name="Noverr M."/>
            <person name="Mitchell A."/>
            <person name="Young S.K."/>
            <person name="Zeng Q."/>
            <person name="Gargeya S."/>
            <person name="Fitzgerald M."/>
            <person name="Abouelleil A."/>
            <person name="Alvarado L."/>
            <person name="Berlin A.M."/>
            <person name="Chapman S.B."/>
            <person name="Dewar J."/>
            <person name="Goldberg J."/>
            <person name="Griggs A."/>
            <person name="Gujja S."/>
            <person name="Hansen M."/>
            <person name="Howarth C."/>
            <person name="Imamovic A."/>
            <person name="Larimer J."/>
            <person name="McCowan C."/>
            <person name="Murphy C."/>
            <person name="Pearson M."/>
            <person name="Priest M."/>
            <person name="Roberts A."/>
            <person name="Saif S."/>
            <person name="Shea T."/>
            <person name="Sykes S."/>
            <person name="Wortman J."/>
            <person name="Nusbaum C."/>
            <person name="Birren B."/>
        </authorList>
    </citation>
    <scope>NUCLEOTIDE SEQUENCE [LARGE SCALE GENOMIC DNA]</scope>
    <source>
        <strain evidence="4 5">P78048</strain>
    </source>
</reference>
<dbReference type="Pfam" id="PF17799">
    <property type="entry name" value="RRM_Rrp7"/>
    <property type="match status" value="1"/>
</dbReference>
<dbReference type="GO" id="GO:0006364">
    <property type="term" value="P:rRNA processing"/>
    <property type="evidence" value="ECO:0007669"/>
    <property type="project" value="TreeGrafter"/>
</dbReference>
<feature type="domain" description="Rrp7 RRM-like N-terminal" evidence="3">
    <location>
        <begin position="5"/>
        <end position="156"/>
    </location>
</feature>
<dbReference type="Gene3D" id="6.10.250.1770">
    <property type="match status" value="1"/>
</dbReference>
<evidence type="ECO:0000313" key="4">
    <source>
        <dbReference type="EMBL" id="KGR14834.1"/>
    </source>
</evidence>
<dbReference type="InterPro" id="IPR040446">
    <property type="entry name" value="RRP7"/>
</dbReference>
<dbReference type="GO" id="GO:0032545">
    <property type="term" value="C:CURI complex"/>
    <property type="evidence" value="ECO:0007669"/>
    <property type="project" value="TreeGrafter"/>
</dbReference>
<feature type="domain" description="Ribosomal RNA-processing protein 7 C-terminal" evidence="2">
    <location>
        <begin position="158"/>
        <end position="280"/>
    </location>
</feature>
<dbReference type="InterPro" id="IPR035979">
    <property type="entry name" value="RBD_domain_sf"/>
</dbReference>
<dbReference type="GO" id="GO:0000028">
    <property type="term" value="P:ribosomal small subunit assembly"/>
    <property type="evidence" value="ECO:0007669"/>
    <property type="project" value="TreeGrafter"/>
</dbReference>
<name>A0AB34PVJ2_CANAX</name>
<accession>A0AB34PVJ2</accession>
<dbReference type="SMR" id="A0AB34PVJ2"/>
<evidence type="ECO:0000259" key="2">
    <source>
        <dbReference type="Pfam" id="PF12923"/>
    </source>
</evidence>
<comment type="caution">
    <text evidence="4">The sequence shown here is derived from an EMBL/GenBank/DDBJ whole genome shotgun (WGS) entry which is preliminary data.</text>
</comment>
<proteinExistence type="inferred from homology"/>
<dbReference type="PANTHER" id="PTHR13191:SF0">
    <property type="entry name" value="RIBOSOMAL RNA-PROCESSING PROTEIN 7 HOMOLOG A-RELATED"/>
    <property type="match status" value="1"/>
</dbReference>
<organism evidence="4 5">
    <name type="scientific">Candida albicans P78048</name>
    <dbReference type="NCBI Taxonomy" id="1094989"/>
    <lineage>
        <taxon>Eukaryota</taxon>
        <taxon>Fungi</taxon>
        <taxon>Dikarya</taxon>
        <taxon>Ascomycota</taxon>
        <taxon>Saccharomycotina</taxon>
        <taxon>Pichiomycetes</taxon>
        <taxon>Debaryomycetaceae</taxon>
        <taxon>Candida/Lodderomyces clade</taxon>
        <taxon>Candida</taxon>
    </lineage>
</organism>
<dbReference type="CDD" id="cd12293">
    <property type="entry name" value="dRRM_Rrp7p"/>
    <property type="match status" value="1"/>
</dbReference>
<protein>
    <submittedName>
        <fullName evidence="4">Ribosomal RNA-processing protein 7</fullName>
    </submittedName>
</protein>
<evidence type="ECO:0000313" key="5">
    <source>
        <dbReference type="Proteomes" id="UP000030161"/>
    </source>
</evidence>
<dbReference type="Pfam" id="PF12923">
    <property type="entry name" value="RRP7"/>
    <property type="match status" value="1"/>
</dbReference>
<sequence>MAPTEIKGFYVLPLKLTGTKSIHYIYFKKHESKGTANDNRSLFICNLPISTDLSTIKKFFQKVAIGSTIESFINSLLTDYPEDIWINLTKLTSDLDLVDAVDEQASKLPKNCGIVAFIDKASFTLAFNSLKKLSSSLTECEWPIQQFTSNYYLKQYQKQILDPNSLTEEVSQALIDFDKAEQQSIEELQSQRNLVDEDGFTLVVGSHRKTKAGILGKQKLASTVGVVKAQSKMKSKEKQDFYRFQLRQRKKEEMNELLNKFKLDQEKVRMMKEKKRFRPY</sequence>
<dbReference type="InterPro" id="IPR040447">
    <property type="entry name" value="RRM_Rrp7"/>
</dbReference>
<dbReference type="Gene3D" id="3.30.70.330">
    <property type="match status" value="1"/>
</dbReference>
<dbReference type="EMBL" id="AJIX01000012">
    <property type="protein sequence ID" value="KGR14834.1"/>
    <property type="molecule type" value="Genomic_DNA"/>
</dbReference>
<dbReference type="InterPro" id="IPR012677">
    <property type="entry name" value="Nucleotide-bd_a/b_plait_sf"/>
</dbReference>
<dbReference type="GO" id="GO:0003676">
    <property type="term" value="F:nucleic acid binding"/>
    <property type="evidence" value="ECO:0007669"/>
    <property type="project" value="InterPro"/>
</dbReference>
<dbReference type="Proteomes" id="UP000030161">
    <property type="component" value="Unassembled WGS sequence"/>
</dbReference>
<dbReference type="SUPFAM" id="SSF54928">
    <property type="entry name" value="RNA-binding domain, RBD"/>
    <property type="match status" value="1"/>
</dbReference>
<dbReference type="AlphaFoldDB" id="A0AB34PVJ2"/>
<comment type="similarity">
    <text evidence="1">Belongs to the RRP7 family.</text>
</comment>
<evidence type="ECO:0000259" key="3">
    <source>
        <dbReference type="Pfam" id="PF17799"/>
    </source>
</evidence>
<evidence type="ECO:0000256" key="1">
    <source>
        <dbReference type="ARBA" id="ARBA00006110"/>
    </source>
</evidence>
<dbReference type="CDD" id="cd12950">
    <property type="entry name" value="RRP7_Rrp7p"/>
    <property type="match status" value="1"/>
</dbReference>